<dbReference type="AlphaFoldDB" id="A0A1F4TRH5"/>
<protein>
    <submittedName>
        <fullName evidence="1">Uncharacterized protein</fullName>
    </submittedName>
</protein>
<organism evidence="1 2">
    <name type="scientific">candidate division WOR-1 bacterium RIFOXYB2_FULL_48_7</name>
    <dbReference type="NCBI Taxonomy" id="1802583"/>
    <lineage>
        <taxon>Bacteria</taxon>
        <taxon>Bacillati</taxon>
        <taxon>Saganbacteria</taxon>
    </lineage>
</organism>
<name>A0A1F4TRH5_UNCSA</name>
<comment type="caution">
    <text evidence="1">The sequence shown here is derived from an EMBL/GenBank/DDBJ whole genome shotgun (WGS) entry which is preliminary data.</text>
</comment>
<evidence type="ECO:0000313" key="2">
    <source>
        <dbReference type="Proteomes" id="UP000178951"/>
    </source>
</evidence>
<sequence length="528" mass="59241">MVTDGIGKAASHEMSVTLSEGAVTLSPKLKESQDREVDQSLRAKSASELETSKIIDKAAKNRLAVDILKPFVSKLAEAGIALNIQQTAIQKGEEGLKDFMEREGGLDDVDKVQISSTDTPVITQIKGLKKQFGQQSQGFAGGQDAETMALLKEYAGTYVEFLASQSPELSGKLKELRQKLLDKGISEAKLKALDASLKSGSKIDLGELLKEALLMEQLAGSPIEKMTYRRGVKDILSRMDPMDVKEAMREASEKVRGDVQGFVLEELESTLIKKTFMQDHDYSDAIKLLELGESHGLDYGKWLSEVWPKKKDDHGLYLLDVPHAATGMNVNTSTDNPDQNQASKHGYEYEQKDENEVLVNRLRALYMQRAFKGDAMTRLQTEFKIRKLKNGLMKLGIFTKDMDEQVKHEAEIVAKIKLIEMLKEALIERATFYELAGPAYELVEKKIKGLLKNAERLAMPISAEEFRNLRDKANRRVFDISKKELDEVIASRQAKDSDFLVKKEKLLVRLLTRLKEESQIEDSFASFS</sequence>
<dbReference type="Proteomes" id="UP000178951">
    <property type="component" value="Unassembled WGS sequence"/>
</dbReference>
<reference evidence="1 2" key="1">
    <citation type="journal article" date="2016" name="Nat. Commun.">
        <title>Thousands of microbial genomes shed light on interconnected biogeochemical processes in an aquifer system.</title>
        <authorList>
            <person name="Anantharaman K."/>
            <person name="Brown C.T."/>
            <person name="Hug L.A."/>
            <person name="Sharon I."/>
            <person name="Castelle C.J."/>
            <person name="Probst A.J."/>
            <person name="Thomas B.C."/>
            <person name="Singh A."/>
            <person name="Wilkins M.J."/>
            <person name="Karaoz U."/>
            <person name="Brodie E.L."/>
            <person name="Williams K.H."/>
            <person name="Hubbard S.S."/>
            <person name="Banfield J.F."/>
        </authorList>
    </citation>
    <scope>NUCLEOTIDE SEQUENCE [LARGE SCALE GENOMIC DNA]</scope>
</reference>
<evidence type="ECO:0000313" key="1">
    <source>
        <dbReference type="EMBL" id="OGC35325.1"/>
    </source>
</evidence>
<dbReference type="STRING" id="1802583.A2311_01505"/>
<gene>
    <name evidence="1" type="ORF">A2311_01505</name>
</gene>
<proteinExistence type="predicted"/>
<accession>A0A1F4TRH5</accession>
<dbReference type="EMBL" id="MEUF01000030">
    <property type="protein sequence ID" value="OGC35325.1"/>
    <property type="molecule type" value="Genomic_DNA"/>
</dbReference>